<feature type="coiled-coil region" evidence="1">
    <location>
        <begin position="778"/>
        <end position="805"/>
    </location>
</feature>
<evidence type="ECO:0000256" key="1">
    <source>
        <dbReference type="SAM" id="Coils"/>
    </source>
</evidence>
<sequence length="1257" mass="145091">VSGDVAKRRTLSPRTVMADSRSFIVEKELLESQMRKVQLENSTLNTENKLLKDKYNRATARISELENRLASLEEELEGTQDNMAAELSRASRQARAETDRELEQKQNKISSLTRENDKLQTEIKYLQQKLDAAVKETEVVKKSSDRSKAFDAQKEENSALKTEISKLQELLDASEQQLDVQCQKNIDLTQQVTKLTEIRDLLQLQLDAGGSTGTTAEKRVLSLEQRLRVTEERLTQERADRANNLSQVEEKLLSDNAKLQASEKELRRQLQREKDKNRNLEQRSHEYREENMKLRLALPDEDDTISPYKTYDIPNTTHFSHRQQTKRVEDVKVILKELEKEGVGEGEAAAIVALWNQRQKQQQQLREWSVYLTDLQLADKDTSEGLKLLREKIHEYENKFKEMEEKTEDIQAEKVTVDSTYKQQLSILVKERHEAFARLKTLEDLMEALRKENELLRQGLATSPAPSDSKMTGSNSQLEALSAEIQTLESRASQLIRKNKMLETELETLRAQVAARDIALEEAYADVKAAQAQKLQGEDSAVLRQKIEDLNADLEEMHEELKTATQRAETAQREKLRLEGELEEAERQLKVAKSRTAKHEASREENKESKMALLETELEQKDVQLLTLTSQLRQTEAELETTQQQLALQRETTSTLQAQVEETEAELQDRGEMLDTVAEKKSDLLEQLSLVKTRLDAATLALSQKQSQIQVLQMELAHEKERTSILDDRVYQLRRSDSREVLNDSGNQSETVLELRLQDTESEVTRLKGELLTMTSDLGSAQEEREASQQEASRVREELATAHAQICQLTSDKSTLEQELDILTQDHSCVSEERQQADEHLVKMESRLQEVLHKFELEAKRQHGDFVIQYNEMNPEDGPKVLSELHSLRLLTGEKSKEVDMLNDKISRQELQARNMEKRVETLRMAQARSKEDVGRLTTELVLKMKENAATAEVNQMLAKEQASSQKECQKLQQELDQERSHKQQRKAEISEVIKKVEKTELSQRETSQIVQQKDSLIAELEAEIRQVKRNLGQVEVENEQLKAKVEHLNEDVRNLGNVNTTLEKRLEMERASLAEERTNASKRREDLATTNHKMEDLKHEQTMLLNNLSAERKNVQKLKEEIQHHEETEQKLQDQIKSMTADIETQHGQLLATRQQIEQLKLDKEAVYRDYQDVCRQLGEKDHVLTEQQRQSDREIEVARAEVARLMATQDQERGQMDLELVKTREELKEAKDQVRQKELQLTSFGRTLQELEDTT</sequence>
<evidence type="ECO:0000256" key="2">
    <source>
        <dbReference type="SAM" id="MobiDB-lite"/>
    </source>
</evidence>
<gene>
    <name evidence="3" type="ORF">BaRGS_00011859</name>
</gene>
<feature type="region of interest" description="Disordered" evidence="2">
    <location>
        <begin position="263"/>
        <end position="286"/>
    </location>
</feature>
<dbReference type="Proteomes" id="UP001519460">
    <property type="component" value="Unassembled WGS sequence"/>
</dbReference>
<dbReference type="EMBL" id="JACVVK020000063">
    <property type="protein sequence ID" value="KAK7496879.1"/>
    <property type="molecule type" value="Genomic_DNA"/>
</dbReference>
<name>A0ABD0LBS1_9CAEN</name>
<feature type="coiled-coil region" evidence="1">
    <location>
        <begin position="1215"/>
        <end position="1242"/>
    </location>
</feature>
<comment type="caution">
    <text evidence="3">The sequence shown here is derived from an EMBL/GenBank/DDBJ whole genome shotgun (WGS) entry which is preliminary data.</text>
</comment>
<keyword evidence="4" id="KW-1185">Reference proteome</keyword>
<feature type="non-terminal residue" evidence="3">
    <location>
        <position position="1257"/>
    </location>
</feature>
<feature type="region of interest" description="Disordered" evidence="2">
    <location>
        <begin position="590"/>
        <end position="609"/>
    </location>
</feature>
<feature type="region of interest" description="Disordered" evidence="2">
    <location>
        <begin position="78"/>
        <end position="111"/>
    </location>
</feature>
<feature type="non-terminal residue" evidence="3">
    <location>
        <position position="1"/>
    </location>
</feature>
<dbReference type="PANTHER" id="PTHR18937">
    <property type="entry name" value="STRUCTURAL MAINTENANCE OF CHROMOSOMES SMC FAMILY MEMBER"/>
    <property type="match status" value="1"/>
</dbReference>
<accession>A0ABD0LBS1</accession>
<dbReference type="AlphaFoldDB" id="A0ABD0LBS1"/>
<feature type="compositionally biased region" description="Basic and acidic residues" evidence="2">
    <location>
        <begin position="94"/>
        <end position="106"/>
    </location>
</feature>
<organism evidence="3 4">
    <name type="scientific">Batillaria attramentaria</name>
    <dbReference type="NCBI Taxonomy" id="370345"/>
    <lineage>
        <taxon>Eukaryota</taxon>
        <taxon>Metazoa</taxon>
        <taxon>Spiralia</taxon>
        <taxon>Lophotrochozoa</taxon>
        <taxon>Mollusca</taxon>
        <taxon>Gastropoda</taxon>
        <taxon>Caenogastropoda</taxon>
        <taxon>Sorbeoconcha</taxon>
        <taxon>Cerithioidea</taxon>
        <taxon>Batillariidae</taxon>
        <taxon>Batillaria</taxon>
    </lineage>
</organism>
<proteinExistence type="predicted"/>
<reference evidence="3 4" key="1">
    <citation type="journal article" date="2023" name="Sci. Data">
        <title>Genome assembly of the Korean intertidal mud-creeper Batillaria attramentaria.</title>
        <authorList>
            <person name="Patra A.K."/>
            <person name="Ho P.T."/>
            <person name="Jun S."/>
            <person name="Lee S.J."/>
            <person name="Kim Y."/>
            <person name="Won Y.J."/>
        </authorList>
    </citation>
    <scope>NUCLEOTIDE SEQUENCE [LARGE SCALE GENOMIC DNA]</scope>
    <source>
        <strain evidence="3">Wonlab-2016</strain>
    </source>
</reference>
<feature type="coiled-coil region" evidence="1">
    <location>
        <begin position="386"/>
        <end position="512"/>
    </location>
</feature>
<feature type="compositionally biased region" description="Basic and acidic residues" evidence="2">
    <location>
        <begin position="977"/>
        <end position="989"/>
    </location>
</feature>
<feature type="region of interest" description="Disordered" evidence="2">
    <location>
        <begin position="970"/>
        <end position="989"/>
    </location>
</feature>
<evidence type="ECO:0000313" key="3">
    <source>
        <dbReference type="EMBL" id="KAK7496879.1"/>
    </source>
</evidence>
<feature type="compositionally biased region" description="Basic and acidic residues" evidence="2">
    <location>
        <begin position="597"/>
        <end position="609"/>
    </location>
</feature>
<feature type="coiled-coil region" evidence="1">
    <location>
        <begin position="695"/>
        <end position="722"/>
    </location>
</feature>
<dbReference type="SUPFAM" id="SSF57997">
    <property type="entry name" value="Tropomyosin"/>
    <property type="match status" value="1"/>
</dbReference>
<evidence type="ECO:0000313" key="4">
    <source>
        <dbReference type="Proteomes" id="UP001519460"/>
    </source>
</evidence>
<feature type="coiled-coil region" evidence="1">
    <location>
        <begin position="899"/>
        <end position="926"/>
    </location>
</feature>
<keyword evidence="1" id="KW-0175">Coiled coil</keyword>
<protein>
    <submittedName>
        <fullName evidence="3">Uncharacterized protein</fullName>
    </submittedName>
</protein>